<keyword evidence="3" id="KW-1185">Reference proteome</keyword>
<organism evidence="2 3">
    <name type="scientific">Ficus carica</name>
    <name type="common">Common fig</name>
    <dbReference type="NCBI Taxonomy" id="3494"/>
    <lineage>
        <taxon>Eukaryota</taxon>
        <taxon>Viridiplantae</taxon>
        <taxon>Streptophyta</taxon>
        <taxon>Embryophyta</taxon>
        <taxon>Tracheophyta</taxon>
        <taxon>Spermatophyta</taxon>
        <taxon>Magnoliopsida</taxon>
        <taxon>eudicotyledons</taxon>
        <taxon>Gunneridae</taxon>
        <taxon>Pentapetalae</taxon>
        <taxon>rosids</taxon>
        <taxon>fabids</taxon>
        <taxon>Rosales</taxon>
        <taxon>Moraceae</taxon>
        <taxon>Ficeae</taxon>
        <taxon>Ficus</taxon>
    </lineage>
</organism>
<feature type="compositionally biased region" description="Polar residues" evidence="1">
    <location>
        <begin position="262"/>
        <end position="274"/>
    </location>
</feature>
<evidence type="ECO:0000313" key="3">
    <source>
        <dbReference type="Proteomes" id="UP001187192"/>
    </source>
</evidence>
<dbReference type="Proteomes" id="UP001187192">
    <property type="component" value="Unassembled WGS sequence"/>
</dbReference>
<evidence type="ECO:0000256" key="1">
    <source>
        <dbReference type="SAM" id="MobiDB-lite"/>
    </source>
</evidence>
<protein>
    <submittedName>
        <fullName evidence="2">Uncharacterized protein</fullName>
    </submittedName>
</protein>
<proteinExistence type="predicted"/>
<dbReference type="EMBL" id="BTGU01000018">
    <property type="protein sequence ID" value="GMN44305.1"/>
    <property type="molecule type" value="Genomic_DNA"/>
</dbReference>
<accession>A0AA88D4N4</accession>
<dbReference type="PANTHER" id="PTHR37258">
    <property type="entry name" value="FANTOM PROTEIN"/>
    <property type="match status" value="1"/>
</dbReference>
<evidence type="ECO:0000313" key="2">
    <source>
        <dbReference type="EMBL" id="GMN44305.1"/>
    </source>
</evidence>
<dbReference type="AlphaFoldDB" id="A0AA88D4N4"/>
<feature type="compositionally biased region" description="Basic and acidic residues" evidence="1">
    <location>
        <begin position="239"/>
        <end position="252"/>
    </location>
</feature>
<feature type="region of interest" description="Disordered" evidence="1">
    <location>
        <begin position="225"/>
        <end position="316"/>
    </location>
</feature>
<feature type="compositionally biased region" description="Low complexity" evidence="1">
    <location>
        <begin position="120"/>
        <end position="137"/>
    </location>
</feature>
<gene>
    <name evidence="2" type="ORF">TIFTF001_013496</name>
</gene>
<dbReference type="PANTHER" id="PTHR37258:SF1">
    <property type="entry name" value="FANTOM PROTEIN"/>
    <property type="match status" value="1"/>
</dbReference>
<sequence>MLCSVPAGKSAGGSNWLSRLRSNKGFPAGDDYDLDHFLAQNPNPSTSESTQLDPQRIAVADRLEAPPQIGGRVEQEWIGVMDNVLSELFFMGGADEISSSRLSGKRIPRKQTNPRICVTSASNNNNSGNSNSSVVVSQKKKKGSDSGPKTASLSSDSGGNTTREANVNVGVGVGVGVDVNDEDEDEKELKGYSRSEVTVIDTSCGSWKSEKLVFRRKSVWRVREKKGKVRSFGRKKRKSGTDEYDHGMEKKAKFVSSDHSQEANAHLQSSTNPSSHEEQNLKNDSREEVRKGTADNHNTMREEVSTDSPDNISQDFKKRQVYTAGLGWFPAH</sequence>
<feature type="region of interest" description="Disordered" evidence="1">
    <location>
        <begin position="100"/>
        <end position="169"/>
    </location>
</feature>
<feature type="compositionally biased region" description="Basic and acidic residues" evidence="1">
    <location>
        <begin position="275"/>
        <end position="304"/>
    </location>
</feature>
<feature type="compositionally biased region" description="Polar residues" evidence="1">
    <location>
        <begin position="149"/>
        <end position="165"/>
    </location>
</feature>
<reference evidence="2" key="1">
    <citation type="submission" date="2023-07" db="EMBL/GenBank/DDBJ databases">
        <title>draft genome sequence of fig (Ficus carica).</title>
        <authorList>
            <person name="Takahashi T."/>
            <person name="Nishimura K."/>
        </authorList>
    </citation>
    <scope>NUCLEOTIDE SEQUENCE</scope>
</reference>
<comment type="caution">
    <text evidence="2">The sequence shown here is derived from an EMBL/GenBank/DDBJ whole genome shotgun (WGS) entry which is preliminary data.</text>
</comment>
<feature type="compositionally biased region" description="Basic residues" evidence="1">
    <location>
        <begin position="225"/>
        <end position="238"/>
    </location>
</feature>
<name>A0AA88D4N4_FICCA</name>